<reference evidence="2 3" key="1">
    <citation type="submission" date="2020-02" db="EMBL/GenBank/DDBJ databases">
        <title>Draft genome sequence of Haematococcus lacustris strain NIES-144.</title>
        <authorList>
            <person name="Morimoto D."/>
            <person name="Nakagawa S."/>
            <person name="Yoshida T."/>
            <person name="Sawayama S."/>
        </authorList>
    </citation>
    <scope>NUCLEOTIDE SEQUENCE [LARGE SCALE GENOMIC DNA]</scope>
    <source>
        <strain evidence="2 3">NIES-144</strain>
    </source>
</reference>
<gene>
    <name evidence="2" type="ORF">HaLaN_29451</name>
</gene>
<protein>
    <submittedName>
        <fullName evidence="2">Uncharacterized protein</fullName>
    </submittedName>
</protein>
<feature type="non-terminal residue" evidence="2">
    <location>
        <position position="97"/>
    </location>
</feature>
<sequence>TAAVLAADVARLTRELEQAQVEVQKGQRSAEEAAAAAQRVLELSEQKAAVTAALQDLRQQLAAAQQEAAKKVPAEQVAELHASLKDVEEKLSIRTAE</sequence>
<comment type="caution">
    <text evidence="2">The sequence shown here is derived from an EMBL/GenBank/DDBJ whole genome shotgun (WGS) entry which is preliminary data.</text>
</comment>
<evidence type="ECO:0000313" key="3">
    <source>
        <dbReference type="Proteomes" id="UP000485058"/>
    </source>
</evidence>
<dbReference type="AlphaFoldDB" id="A0A6A0AE72"/>
<proteinExistence type="predicted"/>
<keyword evidence="1" id="KW-0175">Coiled coil</keyword>
<evidence type="ECO:0000256" key="1">
    <source>
        <dbReference type="SAM" id="Coils"/>
    </source>
</evidence>
<feature type="coiled-coil region" evidence="1">
    <location>
        <begin position="2"/>
        <end position="67"/>
    </location>
</feature>
<keyword evidence="3" id="KW-1185">Reference proteome</keyword>
<dbReference type="EMBL" id="BLLF01004994">
    <property type="protein sequence ID" value="GFH30571.1"/>
    <property type="molecule type" value="Genomic_DNA"/>
</dbReference>
<accession>A0A6A0AE72</accession>
<dbReference type="Proteomes" id="UP000485058">
    <property type="component" value="Unassembled WGS sequence"/>
</dbReference>
<evidence type="ECO:0000313" key="2">
    <source>
        <dbReference type="EMBL" id="GFH30571.1"/>
    </source>
</evidence>
<name>A0A6A0AE72_HAELA</name>
<organism evidence="2 3">
    <name type="scientific">Haematococcus lacustris</name>
    <name type="common">Green alga</name>
    <name type="synonym">Haematococcus pluvialis</name>
    <dbReference type="NCBI Taxonomy" id="44745"/>
    <lineage>
        <taxon>Eukaryota</taxon>
        <taxon>Viridiplantae</taxon>
        <taxon>Chlorophyta</taxon>
        <taxon>core chlorophytes</taxon>
        <taxon>Chlorophyceae</taxon>
        <taxon>CS clade</taxon>
        <taxon>Chlamydomonadales</taxon>
        <taxon>Haematococcaceae</taxon>
        <taxon>Haematococcus</taxon>
    </lineage>
</organism>
<feature type="non-terminal residue" evidence="2">
    <location>
        <position position="1"/>
    </location>
</feature>